<sequence length="110" mass="11515">MSGTRGFSLLHLLPLLTFGATGAVGSSRVLQPSHLGGLAPTRRSPPLAAATHICAHISSPHSLQIGAKLSIKAQPPRCTHTGCKKHQPGSHTGLTQRRSNQATETRSVRG</sequence>
<name>A0A8J4XYC9_CHIOP</name>
<dbReference type="Proteomes" id="UP000770661">
    <property type="component" value="Unassembled WGS sequence"/>
</dbReference>
<comment type="caution">
    <text evidence="3">The sequence shown here is derived from an EMBL/GenBank/DDBJ whole genome shotgun (WGS) entry which is preliminary data.</text>
</comment>
<feature type="chain" id="PRO_5035180146" evidence="2">
    <location>
        <begin position="23"/>
        <end position="110"/>
    </location>
</feature>
<keyword evidence="4" id="KW-1185">Reference proteome</keyword>
<keyword evidence="2" id="KW-0732">Signal</keyword>
<evidence type="ECO:0000256" key="1">
    <source>
        <dbReference type="SAM" id="MobiDB-lite"/>
    </source>
</evidence>
<proteinExistence type="predicted"/>
<evidence type="ECO:0000256" key="2">
    <source>
        <dbReference type="SAM" id="SignalP"/>
    </source>
</evidence>
<gene>
    <name evidence="3" type="ORF">GWK47_014301</name>
</gene>
<organism evidence="3 4">
    <name type="scientific">Chionoecetes opilio</name>
    <name type="common">Atlantic snow crab</name>
    <name type="synonym">Cancer opilio</name>
    <dbReference type="NCBI Taxonomy" id="41210"/>
    <lineage>
        <taxon>Eukaryota</taxon>
        <taxon>Metazoa</taxon>
        <taxon>Ecdysozoa</taxon>
        <taxon>Arthropoda</taxon>
        <taxon>Crustacea</taxon>
        <taxon>Multicrustacea</taxon>
        <taxon>Malacostraca</taxon>
        <taxon>Eumalacostraca</taxon>
        <taxon>Eucarida</taxon>
        <taxon>Decapoda</taxon>
        <taxon>Pleocyemata</taxon>
        <taxon>Brachyura</taxon>
        <taxon>Eubrachyura</taxon>
        <taxon>Majoidea</taxon>
        <taxon>Majidae</taxon>
        <taxon>Chionoecetes</taxon>
    </lineage>
</organism>
<evidence type="ECO:0000313" key="4">
    <source>
        <dbReference type="Proteomes" id="UP000770661"/>
    </source>
</evidence>
<reference evidence="3" key="1">
    <citation type="submission" date="2020-07" db="EMBL/GenBank/DDBJ databases">
        <title>The High-quality genome of the commercially important snow crab, Chionoecetes opilio.</title>
        <authorList>
            <person name="Jeong J.-H."/>
            <person name="Ryu S."/>
        </authorList>
    </citation>
    <scope>NUCLEOTIDE SEQUENCE</scope>
    <source>
        <strain evidence="3">MADBK_172401_WGS</strain>
        <tissue evidence="3">Digestive gland</tissue>
    </source>
</reference>
<dbReference type="EMBL" id="JACEEZ010020613">
    <property type="protein sequence ID" value="KAG0714359.1"/>
    <property type="molecule type" value="Genomic_DNA"/>
</dbReference>
<dbReference type="AlphaFoldDB" id="A0A8J4XYC9"/>
<feature type="region of interest" description="Disordered" evidence="1">
    <location>
        <begin position="75"/>
        <end position="110"/>
    </location>
</feature>
<feature type="compositionally biased region" description="Polar residues" evidence="1">
    <location>
        <begin position="89"/>
        <end position="110"/>
    </location>
</feature>
<feature type="signal peptide" evidence="2">
    <location>
        <begin position="1"/>
        <end position="22"/>
    </location>
</feature>
<evidence type="ECO:0000313" key="3">
    <source>
        <dbReference type="EMBL" id="KAG0714359.1"/>
    </source>
</evidence>
<protein>
    <submittedName>
        <fullName evidence="3">Uncharacterized protein</fullName>
    </submittedName>
</protein>
<accession>A0A8J4XYC9</accession>